<evidence type="ECO:0000313" key="5">
    <source>
        <dbReference type="EMBL" id="MDY0884857.1"/>
    </source>
</evidence>
<feature type="transmembrane region" description="Helical" evidence="3">
    <location>
        <begin position="12"/>
        <end position="31"/>
    </location>
</feature>
<dbReference type="Pfam" id="PF00015">
    <property type="entry name" value="MCPsignal"/>
    <property type="match status" value="1"/>
</dbReference>
<dbReference type="RefSeq" id="WP_320509930.1">
    <property type="nucleotide sequence ID" value="NZ_JAXCLW010000006.1"/>
</dbReference>
<protein>
    <submittedName>
        <fullName evidence="5">Methyl-accepting chemotaxis protein</fullName>
    </submittedName>
</protein>
<dbReference type="SUPFAM" id="SSF58104">
    <property type="entry name" value="Methyl-accepting chemotaxis protein (MCP) signaling domain"/>
    <property type="match status" value="1"/>
</dbReference>
<dbReference type="InterPro" id="IPR004089">
    <property type="entry name" value="MCPsignal_dom"/>
</dbReference>
<feature type="transmembrane region" description="Helical" evidence="3">
    <location>
        <begin position="109"/>
        <end position="129"/>
    </location>
</feature>
<organism evidence="5 6">
    <name type="scientific">Dongia soli</name>
    <dbReference type="NCBI Taxonomy" id="600628"/>
    <lineage>
        <taxon>Bacteria</taxon>
        <taxon>Pseudomonadati</taxon>
        <taxon>Pseudomonadota</taxon>
        <taxon>Alphaproteobacteria</taxon>
        <taxon>Rhodospirillales</taxon>
        <taxon>Dongiaceae</taxon>
        <taxon>Dongia</taxon>
    </lineage>
</organism>
<reference evidence="5 6" key="1">
    <citation type="journal article" date="2016" name="Antonie Van Leeuwenhoek">
        <title>Dongia soli sp. nov., isolated from soil from Dokdo, Korea.</title>
        <authorList>
            <person name="Kim D.U."/>
            <person name="Lee H."/>
            <person name="Kim H."/>
            <person name="Kim S.G."/>
            <person name="Ka J.O."/>
        </authorList>
    </citation>
    <scope>NUCLEOTIDE SEQUENCE [LARGE SCALE GENOMIC DNA]</scope>
    <source>
        <strain evidence="5 6">D78</strain>
    </source>
</reference>
<sequence length="484" mass="50672">MYGLRQLRRRTATLLVLYLWLHVPLIALLAWLLSGPLLAATGAAIALAGLASLVWRLDPTGQATRHVTGIGLMLMVGLLVYLLTGNVWQIDLHLYFFAALAMLTPFCDWRVIASAAATIILHHLLLYFLQPLAVFPEGADFGRILLHAALIALESATLIWLSTCLVRMAEAFGIARQRAEQAQSQVQHLSGVEHAHAEKADARRRNIDELVDTLLRNLQALGQAVAATSASLREQATAMHRTAGSTRQGSTAVLGAAERASGNVDLVSQAAGNLSQSVQDVSHKIGASARIASNALEAAERTNQTVVGLANTSGQIGAVVQMINDIASQTNLLALNATIEAARAGEAGKGFAVVASEVKSLAMQTGKATEEISRQIAAMQSVSDATVLAIRGIGDTIRDLHGHVSAAEEAIVAQQAATGVIARNAAEAADGAGMVSRSLGGVTQSADATGGIADAIAAAADKLDHETQGLAKRMSDFIARIRAA</sequence>
<accession>A0ABU5EG30</accession>
<evidence type="ECO:0000256" key="3">
    <source>
        <dbReference type="SAM" id="Phobius"/>
    </source>
</evidence>
<keyword evidence="3" id="KW-1133">Transmembrane helix</keyword>
<dbReference type="EMBL" id="JAXCLW010000006">
    <property type="protein sequence ID" value="MDY0884857.1"/>
    <property type="molecule type" value="Genomic_DNA"/>
</dbReference>
<dbReference type="PANTHER" id="PTHR32089">
    <property type="entry name" value="METHYL-ACCEPTING CHEMOTAXIS PROTEIN MCPB"/>
    <property type="match status" value="1"/>
</dbReference>
<evidence type="ECO:0000256" key="1">
    <source>
        <dbReference type="ARBA" id="ARBA00023224"/>
    </source>
</evidence>
<keyword evidence="3" id="KW-0472">Membrane</keyword>
<evidence type="ECO:0000313" key="6">
    <source>
        <dbReference type="Proteomes" id="UP001279642"/>
    </source>
</evidence>
<comment type="caution">
    <text evidence="5">The sequence shown here is derived from an EMBL/GenBank/DDBJ whole genome shotgun (WGS) entry which is preliminary data.</text>
</comment>
<dbReference type="SMART" id="SM00283">
    <property type="entry name" value="MA"/>
    <property type="match status" value="1"/>
</dbReference>
<keyword evidence="6" id="KW-1185">Reference proteome</keyword>
<feature type="transmembrane region" description="Helical" evidence="3">
    <location>
        <begin position="37"/>
        <end position="55"/>
    </location>
</feature>
<dbReference type="Gene3D" id="1.10.287.950">
    <property type="entry name" value="Methyl-accepting chemotaxis protein"/>
    <property type="match status" value="1"/>
</dbReference>
<dbReference type="Proteomes" id="UP001279642">
    <property type="component" value="Unassembled WGS sequence"/>
</dbReference>
<proteinExistence type="predicted"/>
<evidence type="ECO:0000259" key="4">
    <source>
        <dbReference type="PROSITE" id="PS50111"/>
    </source>
</evidence>
<dbReference type="PANTHER" id="PTHR32089:SF112">
    <property type="entry name" value="LYSOZYME-LIKE PROTEIN-RELATED"/>
    <property type="match status" value="1"/>
</dbReference>
<keyword evidence="3" id="KW-0812">Transmembrane</keyword>
<keyword evidence="1 2" id="KW-0807">Transducer</keyword>
<feature type="domain" description="Methyl-accepting transducer" evidence="4">
    <location>
        <begin position="210"/>
        <end position="464"/>
    </location>
</feature>
<evidence type="ECO:0000256" key="2">
    <source>
        <dbReference type="PROSITE-ProRule" id="PRU00284"/>
    </source>
</evidence>
<dbReference type="PROSITE" id="PS50111">
    <property type="entry name" value="CHEMOTAXIS_TRANSDUC_2"/>
    <property type="match status" value="1"/>
</dbReference>
<feature type="transmembrane region" description="Helical" evidence="3">
    <location>
        <begin position="67"/>
        <end position="89"/>
    </location>
</feature>
<feature type="transmembrane region" description="Helical" evidence="3">
    <location>
        <begin position="141"/>
        <end position="161"/>
    </location>
</feature>
<name>A0ABU5EG30_9PROT</name>
<gene>
    <name evidence="5" type="ORF">SMD27_18580</name>
</gene>